<reference evidence="1" key="1">
    <citation type="submission" date="2018-11" db="EMBL/GenBank/DDBJ databases">
        <authorList>
            <consortium name="Pathogen Informatics"/>
        </authorList>
    </citation>
    <scope>NUCLEOTIDE SEQUENCE</scope>
</reference>
<keyword evidence="2" id="KW-1185">Reference proteome</keyword>
<sequence>MCHDSQQIATCAAQLRKLAASPGAHPPGRAAEVAEVWLEACQTAWRAESRDQSLQELGEALRLRVADWRDLDKSLSRMQKLIQTVEPQLLADAGRRELTAEELRRFDEWSTLARTVGVRLGRSLEVEQVDKLAIRLENLNLEVQPPPPFV</sequence>
<organism evidence="1 2">
    <name type="scientific">Protopolystoma xenopodis</name>
    <dbReference type="NCBI Taxonomy" id="117903"/>
    <lineage>
        <taxon>Eukaryota</taxon>
        <taxon>Metazoa</taxon>
        <taxon>Spiralia</taxon>
        <taxon>Lophotrochozoa</taxon>
        <taxon>Platyhelminthes</taxon>
        <taxon>Monogenea</taxon>
        <taxon>Polyopisthocotylea</taxon>
        <taxon>Polystomatidea</taxon>
        <taxon>Polystomatidae</taxon>
        <taxon>Protopolystoma</taxon>
    </lineage>
</organism>
<protein>
    <submittedName>
        <fullName evidence="1">Uncharacterized protein</fullName>
    </submittedName>
</protein>
<gene>
    <name evidence="1" type="ORF">PXEA_LOCUS2538</name>
</gene>
<evidence type="ECO:0000313" key="1">
    <source>
        <dbReference type="EMBL" id="VEL09098.1"/>
    </source>
</evidence>
<name>A0A3S5A111_9PLAT</name>
<evidence type="ECO:0000313" key="2">
    <source>
        <dbReference type="Proteomes" id="UP000784294"/>
    </source>
</evidence>
<dbReference type="Proteomes" id="UP000784294">
    <property type="component" value="Unassembled WGS sequence"/>
</dbReference>
<dbReference type="EMBL" id="CAAALY010005446">
    <property type="protein sequence ID" value="VEL09098.1"/>
    <property type="molecule type" value="Genomic_DNA"/>
</dbReference>
<accession>A0A3S5A111</accession>
<proteinExistence type="predicted"/>
<comment type="caution">
    <text evidence="1">The sequence shown here is derived from an EMBL/GenBank/DDBJ whole genome shotgun (WGS) entry which is preliminary data.</text>
</comment>
<dbReference type="AlphaFoldDB" id="A0A3S5A111"/>